<dbReference type="SUPFAM" id="SSF50199">
    <property type="entry name" value="Staphylococcal nuclease"/>
    <property type="match status" value="1"/>
</dbReference>
<reference evidence="1" key="1">
    <citation type="submission" date="2020-11" db="EMBL/GenBank/DDBJ databases">
        <authorList>
            <person name="Tran Van P."/>
        </authorList>
    </citation>
    <scope>NUCLEOTIDE SEQUENCE</scope>
</reference>
<organism evidence="1">
    <name type="scientific">Oppiella nova</name>
    <dbReference type="NCBI Taxonomy" id="334625"/>
    <lineage>
        <taxon>Eukaryota</taxon>
        <taxon>Metazoa</taxon>
        <taxon>Ecdysozoa</taxon>
        <taxon>Arthropoda</taxon>
        <taxon>Chelicerata</taxon>
        <taxon>Arachnida</taxon>
        <taxon>Acari</taxon>
        <taxon>Acariformes</taxon>
        <taxon>Sarcoptiformes</taxon>
        <taxon>Oribatida</taxon>
        <taxon>Brachypylina</taxon>
        <taxon>Oppioidea</taxon>
        <taxon>Oppiidae</taxon>
        <taxon>Oppiella</taxon>
    </lineage>
</organism>
<evidence type="ECO:0000313" key="2">
    <source>
        <dbReference type="Proteomes" id="UP000728032"/>
    </source>
</evidence>
<protein>
    <submittedName>
        <fullName evidence="1">Uncharacterized protein</fullName>
    </submittedName>
</protein>
<sequence length="173" mass="19956">MSSKTDLQSLIESLNHYMDNHLMEVRLSIGALGLVGAGIAFRKRLLNLSFAAMNPSLSGTFWLKLNVENKMVWFKVVDKHEDDIKCIVSLEKKALFKKSLNAELMERGLASVLPFDQSLYRNKTYKELHKNLTSSQSKAKRRNCGVWYKPTKWDAFRHLIDNSMHSIKNLRNI</sequence>
<keyword evidence="2" id="KW-1185">Reference proteome</keyword>
<dbReference type="EMBL" id="CAJPVJ010014072">
    <property type="protein sequence ID" value="CAG2175172.1"/>
    <property type="molecule type" value="Genomic_DNA"/>
</dbReference>
<evidence type="ECO:0000313" key="1">
    <source>
        <dbReference type="EMBL" id="CAD7657986.1"/>
    </source>
</evidence>
<name>A0A7R9MDW6_9ACAR</name>
<dbReference type="Proteomes" id="UP000728032">
    <property type="component" value="Unassembled WGS sequence"/>
</dbReference>
<dbReference type="InterPro" id="IPR035437">
    <property type="entry name" value="SNase_OB-fold_sf"/>
</dbReference>
<dbReference type="Gene3D" id="2.40.50.90">
    <property type="match status" value="1"/>
</dbReference>
<dbReference type="OrthoDB" id="6220511at2759"/>
<gene>
    <name evidence="1" type="ORF">ONB1V03_LOCUS14611</name>
</gene>
<dbReference type="InterPro" id="IPR042421">
    <property type="entry name" value="C3orf33-like"/>
</dbReference>
<accession>A0A7R9MDW6</accession>
<dbReference type="GO" id="GO:0005615">
    <property type="term" value="C:extracellular space"/>
    <property type="evidence" value="ECO:0007669"/>
    <property type="project" value="TreeGrafter"/>
</dbReference>
<proteinExistence type="predicted"/>
<dbReference type="PANTHER" id="PTHR28434:SF1">
    <property type="entry name" value="PROTEIN C3ORF33"/>
    <property type="match status" value="1"/>
</dbReference>
<dbReference type="EMBL" id="OC928897">
    <property type="protein sequence ID" value="CAD7657986.1"/>
    <property type="molecule type" value="Genomic_DNA"/>
</dbReference>
<dbReference type="PANTHER" id="PTHR28434">
    <property type="entry name" value="PROTEIN C3ORF33"/>
    <property type="match status" value="1"/>
</dbReference>
<dbReference type="AlphaFoldDB" id="A0A7R9MDW6"/>